<dbReference type="InterPro" id="IPR001789">
    <property type="entry name" value="Sig_transdc_resp-reg_receiver"/>
</dbReference>
<gene>
    <name evidence="4" type="ORF">H8R02_26500</name>
</gene>
<evidence type="ECO:0000259" key="3">
    <source>
        <dbReference type="PROSITE" id="PS50110"/>
    </source>
</evidence>
<feature type="domain" description="Response regulatory" evidence="3">
    <location>
        <begin position="134"/>
        <end position="251"/>
    </location>
</feature>
<dbReference type="RefSeq" id="WP_187084531.1">
    <property type="nucleotide sequence ID" value="NZ_JACORU010000014.1"/>
</dbReference>
<evidence type="ECO:0000256" key="2">
    <source>
        <dbReference type="PROSITE-ProRule" id="PRU00169"/>
    </source>
</evidence>
<dbReference type="InterPro" id="IPR011006">
    <property type="entry name" value="CheY-like_superfamily"/>
</dbReference>
<dbReference type="PANTHER" id="PTHR44591">
    <property type="entry name" value="STRESS RESPONSE REGULATOR PROTEIN 1"/>
    <property type="match status" value="1"/>
</dbReference>
<dbReference type="CDD" id="cd17574">
    <property type="entry name" value="REC_OmpR"/>
    <property type="match status" value="1"/>
</dbReference>
<comment type="caution">
    <text evidence="4">The sequence shown here is derived from an EMBL/GenBank/DDBJ whole genome shotgun (WGS) entry which is preliminary data.</text>
</comment>
<sequence length="254" mass="27537">MSPTTTPTLDTAAVVRLAVKGFSAIEHKLLEGTVKLSQRRAPRIDLLAEADAHAADVVLIDAQDSAAVQWAAAQPWLPQRAAIWAGAKTTRPQHMAAERQIKWPILPVLLYRALELAPREQPAAAPAASVASRRVLVVDDSLAVRNYLRSMLEKEGIEVHEAESAEQGIETAAAGNYACVLMDVLLPGIDGFEACRRLKARARNGHQLPVVMLTSKSSPFDRVRGKMAGCDTYLTKPVDPNELRGVVARHVAPH</sequence>
<dbReference type="InterPro" id="IPR050595">
    <property type="entry name" value="Bact_response_regulator"/>
</dbReference>
<evidence type="ECO:0000313" key="5">
    <source>
        <dbReference type="Proteomes" id="UP000596827"/>
    </source>
</evidence>
<protein>
    <submittedName>
        <fullName evidence="4">Response regulator</fullName>
    </submittedName>
</protein>
<organism evidence="4 5">
    <name type="scientific">Ramlibacter albus</name>
    <dbReference type="NCBI Taxonomy" id="2079448"/>
    <lineage>
        <taxon>Bacteria</taxon>
        <taxon>Pseudomonadati</taxon>
        <taxon>Pseudomonadota</taxon>
        <taxon>Betaproteobacteria</taxon>
        <taxon>Burkholderiales</taxon>
        <taxon>Comamonadaceae</taxon>
        <taxon>Ramlibacter</taxon>
    </lineage>
</organism>
<evidence type="ECO:0000256" key="1">
    <source>
        <dbReference type="ARBA" id="ARBA00022553"/>
    </source>
</evidence>
<accession>A0A923MEJ0</accession>
<dbReference type="SUPFAM" id="SSF52172">
    <property type="entry name" value="CheY-like"/>
    <property type="match status" value="1"/>
</dbReference>
<proteinExistence type="predicted"/>
<dbReference type="PROSITE" id="PS50110">
    <property type="entry name" value="RESPONSE_REGULATORY"/>
    <property type="match status" value="1"/>
</dbReference>
<keyword evidence="5" id="KW-1185">Reference proteome</keyword>
<keyword evidence="1 2" id="KW-0597">Phosphoprotein</keyword>
<dbReference type="GO" id="GO:0000160">
    <property type="term" value="P:phosphorelay signal transduction system"/>
    <property type="evidence" value="ECO:0007669"/>
    <property type="project" value="InterPro"/>
</dbReference>
<dbReference type="Pfam" id="PF00072">
    <property type="entry name" value="Response_reg"/>
    <property type="match status" value="1"/>
</dbReference>
<dbReference type="Gene3D" id="3.40.50.2300">
    <property type="match status" value="1"/>
</dbReference>
<reference evidence="4" key="1">
    <citation type="submission" date="2020-08" db="EMBL/GenBank/DDBJ databases">
        <title>Ramlibacter sp. GTP1 16S ribosomal RNA gene genome sequencing and assembly.</title>
        <authorList>
            <person name="Kang M."/>
        </authorList>
    </citation>
    <scope>NUCLEOTIDE SEQUENCE</scope>
    <source>
        <strain evidence="4">GTP1</strain>
    </source>
</reference>
<dbReference type="AlphaFoldDB" id="A0A923MEJ0"/>
<dbReference type="Proteomes" id="UP000596827">
    <property type="component" value="Unassembled WGS sequence"/>
</dbReference>
<dbReference type="EMBL" id="JACORU010000014">
    <property type="protein sequence ID" value="MBC5768043.1"/>
    <property type="molecule type" value="Genomic_DNA"/>
</dbReference>
<evidence type="ECO:0000313" key="4">
    <source>
        <dbReference type="EMBL" id="MBC5768043.1"/>
    </source>
</evidence>
<name>A0A923MEJ0_9BURK</name>
<feature type="modified residue" description="4-aspartylphosphate" evidence="2">
    <location>
        <position position="183"/>
    </location>
</feature>
<dbReference type="PANTHER" id="PTHR44591:SF3">
    <property type="entry name" value="RESPONSE REGULATORY DOMAIN-CONTAINING PROTEIN"/>
    <property type="match status" value="1"/>
</dbReference>
<dbReference type="SMART" id="SM00448">
    <property type="entry name" value="REC"/>
    <property type="match status" value="1"/>
</dbReference>